<dbReference type="Gene3D" id="3.70.10.10">
    <property type="match status" value="1"/>
</dbReference>
<feature type="compositionally biased region" description="Polar residues" evidence="1">
    <location>
        <begin position="276"/>
        <end position="292"/>
    </location>
</feature>
<proteinExistence type="predicted"/>
<evidence type="ECO:0000313" key="2">
    <source>
        <dbReference type="EMBL" id="CAL8129837.1"/>
    </source>
</evidence>
<name>A0ABP1RL28_9HEXA</name>
<dbReference type="PANTHER" id="PTHR15237">
    <property type="entry name" value="DNA REPAIR PROTEIN RAD9"/>
    <property type="match status" value="1"/>
</dbReference>
<dbReference type="EMBL" id="CAXLJM020000078">
    <property type="protein sequence ID" value="CAL8129837.1"/>
    <property type="molecule type" value="Genomic_DNA"/>
</dbReference>
<dbReference type="PANTHER" id="PTHR15237:SF0">
    <property type="entry name" value="CELL CYCLE CHECKPOINT CONTROL PROTEIN"/>
    <property type="match status" value="1"/>
</dbReference>
<reference evidence="2 3" key="1">
    <citation type="submission" date="2024-08" db="EMBL/GenBank/DDBJ databases">
        <authorList>
            <person name="Cucini C."/>
            <person name="Frati F."/>
        </authorList>
    </citation>
    <scope>NUCLEOTIDE SEQUENCE [LARGE SCALE GENOMIC DNA]</scope>
</reference>
<accession>A0ABP1RL28</accession>
<evidence type="ECO:0000256" key="1">
    <source>
        <dbReference type="SAM" id="MobiDB-lite"/>
    </source>
</evidence>
<feature type="region of interest" description="Disordered" evidence="1">
    <location>
        <begin position="468"/>
        <end position="518"/>
    </location>
</feature>
<keyword evidence="3" id="KW-1185">Reference proteome</keyword>
<gene>
    <name evidence="2" type="ORF">ODALV1_LOCUS23457</name>
</gene>
<feature type="region of interest" description="Disordered" evidence="1">
    <location>
        <begin position="276"/>
        <end position="333"/>
    </location>
</feature>
<dbReference type="InterPro" id="IPR007268">
    <property type="entry name" value="Rad9/Ddc1"/>
</dbReference>
<feature type="compositionally biased region" description="Basic and acidic residues" evidence="1">
    <location>
        <begin position="301"/>
        <end position="326"/>
    </location>
</feature>
<evidence type="ECO:0000313" key="3">
    <source>
        <dbReference type="Proteomes" id="UP001642540"/>
    </source>
</evidence>
<organism evidence="2 3">
    <name type="scientific">Orchesella dallaii</name>
    <dbReference type="NCBI Taxonomy" id="48710"/>
    <lineage>
        <taxon>Eukaryota</taxon>
        <taxon>Metazoa</taxon>
        <taxon>Ecdysozoa</taxon>
        <taxon>Arthropoda</taxon>
        <taxon>Hexapoda</taxon>
        <taxon>Collembola</taxon>
        <taxon>Entomobryomorpha</taxon>
        <taxon>Entomobryoidea</taxon>
        <taxon>Orchesellidae</taxon>
        <taxon>Orchesellinae</taxon>
        <taxon>Orchesella</taxon>
    </lineage>
</organism>
<sequence length="633" mass="70488">MKVIIGNAHLETWCRAVHALSQVGGDEIHFDASDGILTLYTLNASMKNYATVLFFKNFFTSCQMNVTSDEPEKIAVPAKTILKPYRTLKVAKSYLSSEIKFNPAKDFITVTSKSMTNVATTYKLCATESSSDIQFHVDLDALTNLVEVNGRDLLRRLSIFDSFTEMSQIGMKTLGKKILFYAVVSDQKGGSKIQHTFLLERECKKYCVKTDVELAFGFRELKIFTSFAEQLKVPVSICFQTPNDPVIVTVKTDTFEARLCMVTRIRDPFDMAGTEASGSSVGSNGRISNVASQMPVPSRDVSVEVNRRVERGTLDAQRDHTEEPARKRPLILRKKSNRLVPEASVNQDPDEEVMFVADLGMSQNSVRDQSESRTSERDVVISGRVETLSSQSEAENLLLGDGEPLVYQDDDDDVLFIADLGPSNSLTNVPLVQQVEQSNMFVGYQPLTSDVNMPPMTVREYQKSLTGEYQLLPPGSDDEDATYDGQRDDTEEPVSKRPRRTDFRLEPEPLANQDNEDDVMFVADLGVSENPARNESESRTSERDVVISERVDTFSSQGDAQNLRIRDEPENAVNAVISIVPLVQQMEGRARSVGYLTLQAVVNAPPMTEAEYLKSLPGHDQVLCPDSDEEDAT</sequence>
<evidence type="ECO:0008006" key="4">
    <source>
        <dbReference type="Google" id="ProtNLM"/>
    </source>
</evidence>
<protein>
    <recommendedName>
        <fullName evidence="4">Cell cycle checkpoint control protein RAD9A</fullName>
    </recommendedName>
</protein>
<comment type="caution">
    <text evidence="2">The sequence shown here is derived from an EMBL/GenBank/DDBJ whole genome shotgun (WGS) entry which is preliminary data.</text>
</comment>
<dbReference type="Pfam" id="PF04139">
    <property type="entry name" value="Rad9"/>
    <property type="match status" value="1"/>
</dbReference>
<dbReference type="Proteomes" id="UP001642540">
    <property type="component" value="Unassembled WGS sequence"/>
</dbReference>